<sequence>MGPDFVALFIWKYLMQIIAIYLLFY</sequence>
<evidence type="ECO:0000313" key="2">
    <source>
        <dbReference type="EMBL" id="SVA86662.1"/>
    </source>
</evidence>
<proteinExistence type="predicted"/>
<keyword evidence="1" id="KW-1133">Transmembrane helix</keyword>
<accession>A0A381ZCT3</accession>
<gene>
    <name evidence="2" type="ORF">METZ01_LOCUS139516</name>
</gene>
<feature type="transmembrane region" description="Helical" evidence="1">
    <location>
        <begin position="6"/>
        <end position="24"/>
    </location>
</feature>
<reference evidence="2" key="1">
    <citation type="submission" date="2018-05" db="EMBL/GenBank/DDBJ databases">
        <authorList>
            <person name="Lanie J.A."/>
            <person name="Ng W.-L."/>
            <person name="Kazmierczak K.M."/>
            <person name="Andrzejewski T.M."/>
            <person name="Davidsen T.M."/>
            <person name="Wayne K.J."/>
            <person name="Tettelin H."/>
            <person name="Glass J.I."/>
            <person name="Rusch D."/>
            <person name="Podicherti R."/>
            <person name="Tsui H.-C.T."/>
            <person name="Winkler M.E."/>
        </authorList>
    </citation>
    <scope>NUCLEOTIDE SEQUENCE</scope>
</reference>
<dbReference type="AlphaFoldDB" id="A0A381ZCT3"/>
<keyword evidence="1" id="KW-0472">Membrane</keyword>
<protein>
    <submittedName>
        <fullName evidence="2">Uncharacterized protein</fullName>
    </submittedName>
</protein>
<keyword evidence="1" id="KW-0812">Transmembrane</keyword>
<name>A0A381ZCT3_9ZZZZ</name>
<organism evidence="2">
    <name type="scientific">marine metagenome</name>
    <dbReference type="NCBI Taxonomy" id="408172"/>
    <lineage>
        <taxon>unclassified sequences</taxon>
        <taxon>metagenomes</taxon>
        <taxon>ecological metagenomes</taxon>
    </lineage>
</organism>
<evidence type="ECO:0000256" key="1">
    <source>
        <dbReference type="SAM" id="Phobius"/>
    </source>
</evidence>
<dbReference type="EMBL" id="UINC01020694">
    <property type="protein sequence ID" value="SVA86662.1"/>
    <property type="molecule type" value="Genomic_DNA"/>
</dbReference>